<dbReference type="Pfam" id="PF00041">
    <property type="entry name" value="fn3"/>
    <property type="match status" value="1"/>
</dbReference>
<proteinExistence type="inferred from homology"/>
<evidence type="ECO:0000256" key="1">
    <source>
        <dbReference type="ARBA" id="ARBA00001913"/>
    </source>
</evidence>
<dbReference type="InterPro" id="IPR012334">
    <property type="entry name" value="Pectin_lyas_fold"/>
</dbReference>
<dbReference type="PANTHER" id="PTHR40088">
    <property type="entry name" value="PECTATE LYASE (EUROFUNG)"/>
    <property type="match status" value="1"/>
</dbReference>
<evidence type="ECO:0000256" key="9">
    <source>
        <dbReference type="SAM" id="Phobius"/>
    </source>
</evidence>
<evidence type="ECO:0000313" key="12">
    <source>
        <dbReference type="Proteomes" id="UP000178999"/>
    </source>
</evidence>
<dbReference type="InterPro" id="IPR003961">
    <property type="entry name" value="FN3_dom"/>
</dbReference>
<dbReference type="Gene3D" id="2.160.20.10">
    <property type="entry name" value="Single-stranded right-handed beta-helix, Pectin lyase-like"/>
    <property type="match status" value="1"/>
</dbReference>
<dbReference type="PROSITE" id="PS50853">
    <property type="entry name" value="FN3"/>
    <property type="match status" value="1"/>
</dbReference>
<dbReference type="GO" id="GO:0005576">
    <property type="term" value="C:extracellular region"/>
    <property type="evidence" value="ECO:0007669"/>
    <property type="project" value="UniProtKB-SubCell"/>
</dbReference>
<dbReference type="PANTHER" id="PTHR40088:SF1">
    <property type="entry name" value="PECTATE LYASE PEL9"/>
    <property type="match status" value="1"/>
</dbReference>
<dbReference type="InterPro" id="IPR011050">
    <property type="entry name" value="Pectin_lyase_fold/virulence"/>
</dbReference>
<dbReference type="InterPro" id="IPR052052">
    <property type="entry name" value="Polysaccharide_Lyase_9"/>
</dbReference>
<feature type="domain" description="Fibronectin type-III" evidence="10">
    <location>
        <begin position="956"/>
        <end position="1052"/>
    </location>
</feature>
<dbReference type="InterPro" id="IPR006626">
    <property type="entry name" value="PbH1"/>
</dbReference>
<comment type="similarity">
    <text evidence="8">Belongs to the polysaccharide lyase 9 family.</text>
</comment>
<dbReference type="NCBIfam" id="NF041518">
    <property type="entry name" value="choice_anch_Q"/>
    <property type="match status" value="1"/>
</dbReference>
<dbReference type="CDD" id="cd00063">
    <property type="entry name" value="FN3"/>
    <property type="match status" value="1"/>
</dbReference>
<dbReference type="SUPFAM" id="SSF49265">
    <property type="entry name" value="Fibronectin type III"/>
    <property type="match status" value="1"/>
</dbReference>
<dbReference type="GO" id="GO:0046872">
    <property type="term" value="F:metal ion binding"/>
    <property type="evidence" value="ECO:0007669"/>
    <property type="project" value="UniProtKB-KW"/>
</dbReference>
<dbReference type="InterPro" id="IPR013783">
    <property type="entry name" value="Ig-like_fold"/>
</dbReference>
<dbReference type="InterPro" id="IPR036116">
    <property type="entry name" value="FN3_sf"/>
</dbReference>
<keyword evidence="9" id="KW-0812">Transmembrane</keyword>
<organism evidence="11 12">
    <name type="scientific">Candidatus Woesebacteria bacterium RIFOXYB1_FULL_38_16</name>
    <dbReference type="NCBI Taxonomy" id="1802538"/>
    <lineage>
        <taxon>Bacteria</taxon>
        <taxon>Candidatus Woeseibacteriota</taxon>
    </lineage>
</organism>
<evidence type="ECO:0000256" key="4">
    <source>
        <dbReference type="ARBA" id="ARBA00022723"/>
    </source>
</evidence>
<dbReference type="GO" id="GO:0016837">
    <property type="term" value="F:carbon-oxygen lyase activity, acting on polysaccharides"/>
    <property type="evidence" value="ECO:0007669"/>
    <property type="project" value="TreeGrafter"/>
</dbReference>
<protein>
    <recommendedName>
        <fullName evidence="10">Fibronectin type-III domain-containing protein</fullName>
    </recommendedName>
</protein>
<dbReference type="SUPFAM" id="SSF49464">
    <property type="entry name" value="Carboxypeptidase regulatory domain-like"/>
    <property type="match status" value="1"/>
</dbReference>
<dbReference type="Gene3D" id="2.60.40.10">
    <property type="entry name" value="Immunoglobulins"/>
    <property type="match status" value="1"/>
</dbReference>
<dbReference type="Gene3D" id="2.60.40.1120">
    <property type="entry name" value="Carboxypeptidase-like, regulatory domain"/>
    <property type="match status" value="1"/>
</dbReference>
<evidence type="ECO:0000256" key="6">
    <source>
        <dbReference type="ARBA" id="ARBA00022837"/>
    </source>
</evidence>
<evidence type="ECO:0000259" key="10">
    <source>
        <dbReference type="PROSITE" id="PS50853"/>
    </source>
</evidence>
<dbReference type="SMART" id="SM00710">
    <property type="entry name" value="PbH1"/>
    <property type="match status" value="8"/>
</dbReference>
<keyword evidence="7" id="KW-0456">Lyase</keyword>
<dbReference type="AlphaFoldDB" id="A0A1F8CSZ2"/>
<evidence type="ECO:0000256" key="8">
    <source>
        <dbReference type="ARBA" id="ARBA00038263"/>
    </source>
</evidence>
<dbReference type="STRING" id="1802538.A2382_01120"/>
<evidence type="ECO:0000256" key="7">
    <source>
        <dbReference type="ARBA" id="ARBA00023239"/>
    </source>
</evidence>
<evidence type="ECO:0000256" key="5">
    <source>
        <dbReference type="ARBA" id="ARBA00022729"/>
    </source>
</evidence>
<keyword evidence="4" id="KW-0479">Metal-binding</keyword>
<evidence type="ECO:0000256" key="3">
    <source>
        <dbReference type="ARBA" id="ARBA00022525"/>
    </source>
</evidence>
<dbReference type="EMBL" id="MGHY01000015">
    <property type="protein sequence ID" value="OGM79457.1"/>
    <property type="molecule type" value="Genomic_DNA"/>
</dbReference>
<dbReference type="SMART" id="SM00060">
    <property type="entry name" value="FN3"/>
    <property type="match status" value="1"/>
</dbReference>
<evidence type="ECO:0000313" key="11">
    <source>
        <dbReference type="EMBL" id="OGM79457.1"/>
    </source>
</evidence>
<keyword evidence="6" id="KW-0106">Calcium</keyword>
<comment type="caution">
    <text evidence="11">The sequence shown here is derived from an EMBL/GenBank/DDBJ whole genome shotgun (WGS) entry which is preliminary data.</text>
</comment>
<sequence length="1201" mass="130928">MLSFFHAYSRLKTTLFIFLIILSAISFLFLTDSVGLPIVDASSNTYYVAKTGSNTNSGTESSPFLTIGKGLSVLSPGDTLYIKAGTYAEFFTGTIPSGISWNEPITIKAFPGDKPKITDGGTHHVINLNNDQTYVIMEGLEVEGGLDCARTAFNTQHIKFINMELHGCSSNGFFIGGLGNVEISGGKIYNNGDETGKHGVYIAQVNVSVHGVDIYNNYDAGIKHSGSAGETYIYDNYLYGNRQSGVEANADGGNHYIYNNVFATNETAAIDFQIASEDYFIYNNLFIENPIAIRAGFYNMPVVNINLANNIFYSNDTGISLDAVANHDITISNSIFFSNGIDVVDPNSSLDESNRITQDPLFAKVSENYYVLSSGSPAIDAGSNMSSLFIDDLFGVSRPQGSAYDIGPFEFVPDSIQSSSGEIGQTDWSSGKNSGQITNTVFSSSANINYRNTGEITLEKQSLISNATFDENDTGWVSQLTDTGSIPTSVSNLFIWLDANEITGLNNGDPIDIWEDQGSNNYDFIKFTDGTRPLYKTDKLFGKPVVFSNSSILTRESPLTITNFTAMWVYNSYKQNLSREQIASHNGTISWIGVDPLKNSGTTPRIAIRAGGVSADSNVSEISANKAYIYSLNRNSSSVTGTQNLVASDTMTVGTGLFSLRDILSGKNSSNEIVSGSIGELAELIIYDTNISGSDEVALTRYLANKYAITLPSYIPTDDVDNALLNHNHSLRSYKYETVTYDSNLLTRTTASSSDMHNIEVFVYTDGSEVTSSDVELYVNGSTLPTSFEAVANYDGWYRLSATLNSVDNNTYYGVQVKADKTVYMDDFSIYNYPDTGTLTSSVFNTNGSSNWGTLSYTATTPNDSSVTIKVRTANNSDMSDATSFSECALIGNNEDISINNCVDDGDQYIQYQAILASSSSSHTPTLSDVSINFETITSLSTASLPAPERCTFPAPTVSPNLFEIKVTDTTATVFFTPIRDNNTGYYISYSTNKSAEEHGAEVTLGNEGVQNYTINELKFKTTYYFKVRGQNRCATGDWSNILSATTLTQDVAFSGGRFSTIKDELTTDEITADSNEKVEKPEDTPEIYDVLVSVKDNGQPIGGVYVEIHSDPKYGTTDENGEVLIEGVVAGEHTVRLSYNGLEAQKKIIVDGNNKEFDLLIEVEFISGTPRWMHVLLGGMALIIVTMSYILIKIRLKFQV</sequence>
<dbReference type="InterPro" id="IPR059226">
    <property type="entry name" value="Choice_anch_Q_dom"/>
</dbReference>
<keyword evidence="5" id="KW-0732">Signal</keyword>
<comment type="cofactor">
    <cofactor evidence="1">
        <name>Ca(2+)</name>
        <dbReference type="ChEBI" id="CHEBI:29108"/>
    </cofactor>
</comment>
<dbReference type="InterPro" id="IPR039448">
    <property type="entry name" value="Beta_helix"/>
</dbReference>
<accession>A0A1F8CSZ2</accession>
<gene>
    <name evidence="11" type="ORF">A2382_01120</name>
</gene>
<feature type="transmembrane region" description="Helical" evidence="9">
    <location>
        <begin position="1173"/>
        <end position="1193"/>
    </location>
</feature>
<evidence type="ECO:0000256" key="2">
    <source>
        <dbReference type="ARBA" id="ARBA00004613"/>
    </source>
</evidence>
<dbReference type="SUPFAM" id="SSF51126">
    <property type="entry name" value="Pectin lyase-like"/>
    <property type="match status" value="1"/>
</dbReference>
<dbReference type="Proteomes" id="UP000178999">
    <property type="component" value="Unassembled WGS sequence"/>
</dbReference>
<dbReference type="Pfam" id="PF13229">
    <property type="entry name" value="Beta_helix"/>
    <property type="match status" value="1"/>
</dbReference>
<name>A0A1F8CSZ2_9BACT</name>
<dbReference type="InterPro" id="IPR008969">
    <property type="entry name" value="CarboxyPept-like_regulatory"/>
</dbReference>
<comment type="subcellular location">
    <subcellularLocation>
        <location evidence="2">Secreted</location>
    </subcellularLocation>
</comment>
<keyword evidence="3" id="KW-0964">Secreted</keyword>
<keyword evidence="9" id="KW-0472">Membrane</keyword>
<keyword evidence="9" id="KW-1133">Transmembrane helix</keyword>
<reference evidence="11 12" key="1">
    <citation type="journal article" date="2016" name="Nat. Commun.">
        <title>Thousands of microbial genomes shed light on interconnected biogeochemical processes in an aquifer system.</title>
        <authorList>
            <person name="Anantharaman K."/>
            <person name="Brown C.T."/>
            <person name="Hug L.A."/>
            <person name="Sharon I."/>
            <person name="Castelle C.J."/>
            <person name="Probst A.J."/>
            <person name="Thomas B.C."/>
            <person name="Singh A."/>
            <person name="Wilkins M.J."/>
            <person name="Karaoz U."/>
            <person name="Brodie E.L."/>
            <person name="Williams K.H."/>
            <person name="Hubbard S.S."/>
            <person name="Banfield J.F."/>
        </authorList>
    </citation>
    <scope>NUCLEOTIDE SEQUENCE [LARGE SCALE GENOMIC DNA]</scope>
</reference>